<dbReference type="EMBL" id="RBIL01000002">
    <property type="protein sequence ID" value="RKQ87244.1"/>
    <property type="molecule type" value="Genomic_DNA"/>
</dbReference>
<feature type="transmembrane region" description="Helical" evidence="1">
    <location>
        <begin position="261"/>
        <end position="280"/>
    </location>
</feature>
<feature type="transmembrane region" description="Helical" evidence="1">
    <location>
        <begin position="61"/>
        <end position="79"/>
    </location>
</feature>
<name>A0A660L212_9ACTN</name>
<keyword evidence="1" id="KW-0812">Transmembrane</keyword>
<dbReference type="Gene3D" id="3.20.20.450">
    <property type="entry name" value="EAL domain"/>
    <property type="match status" value="1"/>
</dbReference>
<protein>
    <submittedName>
        <fullName evidence="3">EAL domain-containing protein (Putative c-di-GMP-specific phosphodiesterase class I)</fullName>
    </submittedName>
</protein>
<feature type="domain" description="EAL" evidence="2">
    <location>
        <begin position="318"/>
        <end position="569"/>
    </location>
</feature>
<dbReference type="AlphaFoldDB" id="A0A660L212"/>
<feature type="transmembrane region" description="Helical" evidence="1">
    <location>
        <begin position="194"/>
        <end position="213"/>
    </location>
</feature>
<dbReference type="SUPFAM" id="SSF141868">
    <property type="entry name" value="EAL domain-like"/>
    <property type="match status" value="1"/>
</dbReference>
<feature type="transmembrane region" description="Helical" evidence="1">
    <location>
        <begin position="35"/>
        <end position="54"/>
    </location>
</feature>
<reference evidence="3 4" key="1">
    <citation type="submission" date="2018-10" db="EMBL/GenBank/DDBJ databases">
        <title>Genomic Encyclopedia of Archaeal and Bacterial Type Strains, Phase II (KMG-II): from individual species to whole genera.</title>
        <authorList>
            <person name="Goeker M."/>
        </authorList>
    </citation>
    <scope>NUCLEOTIDE SEQUENCE [LARGE SCALE GENOMIC DNA]</scope>
    <source>
        <strain evidence="3 4">DSM 14954</strain>
    </source>
</reference>
<dbReference type="SMART" id="SM00052">
    <property type="entry name" value="EAL"/>
    <property type="match status" value="1"/>
</dbReference>
<feature type="transmembrane region" description="Helical" evidence="1">
    <location>
        <begin position="127"/>
        <end position="151"/>
    </location>
</feature>
<sequence length="571" mass="60332">MVPQRQLTVATVAAFVLATYWVALAVGVDDPLVTHGVYLALHVLFVALVIARAVRRAEARPAWAALAVGLSSWTLGSIWQVVGDLMGATEPPFPSVADLFWLGAYPFVFASVTLLARPWLKRVPKAVALEALAVGFGTTAVVAAATVPWVVDNAAGLSLVARAINLVYPLADSALLAIGVIGAAVAGWRAGRTWALLSAGALALVVGDTLWVLEAAAGTWAPVMSSNAVFPLWPAFAAAAAWYPTPVARTAHFGSGVRTRAAALVSGVLSIGLLAANAWLAVPDVAIVLAALSLLLTMQGSGRTLADSLRAAREAAREREMVEDVRDAMDNGELDVYFQPLVRVGDGEVVGAEALLRWRRADGVFVPPDVFLPAVERSELMRPLTDWVLDRALAAAAGWHRSGHRIGVSVNLATGNLSEPDLPGRVLTALRRNELGAGTLTLEITETAAVEDNAMTGHVLRALRDLGVELSVDDFGTGHSSLARLAEFPISELKVDRSFVADMHTSERPIVATSIQLAQTLGLRVVAEGVEDQRTLDALVALGCDLAQGYYFSRPLPAVELAGWLNHPVSV</sequence>
<keyword evidence="1" id="KW-1133">Transmembrane helix</keyword>
<dbReference type="InterPro" id="IPR035919">
    <property type="entry name" value="EAL_sf"/>
</dbReference>
<dbReference type="OrthoDB" id="23692at2"/>
<dbReference type="PROSITE" id="PS50883">
    <property type="entry name" value="EAL"/>
    <property type="match status" value="1"/>
</dbReference>
<dbReference type="CDD" id="cd01948">
    <property type="entry name" value="EAL"/>
    <property type="match status" value="1"/>
</dbReference>
<dbReference type="InterPro" id="IPR050706">
    <property type="entry name" value="Cyclic-di-GMP_PDE-like"/>
</dbReference>
<evidence type="ECO:0000256" key="1">
    <source>
        <dbReference type="SAM" id="Phobius"/>
    </source>
</evidence>
<gene>
    <name evidence="3" type="ORF">C8N24_5265</name>
</gene>
<dbReference type="Pfam" id="PF00563">
    <property type="entry name" value="EAL"/>
    <property type="match status" value="1"/>
</dbReference>
<dbReference type="InterPro" id="IPR001633">
    <property type="entry name" value="EAL_dom"/>
</dbReference>
<evidence type="ECO:0000313" key="3">
    <source>
        <dbReference type="EMBL" id="RKQ87244.1"/>
    </source>
</evidence>
<dbReference type="Proteomes" id="UP000278962">
    <property type="component" value="Unassembled WGS sequence"/>
</dbReference>
<evidence type="ECO:0000259" key="2">
    <source>
        <dbReference type="PROSITE" id="PS50883"/>
    </source>
</evidence>
<keyword evidence="1" id="KW-0472">Membrane</keyword>
<feature type="transmembrane region" description="Helical" evidence="1">
    <location>
        <begin position="166"/>
        <end position="187"/>
    </location>
</feature>
<dbReference type="RefSeq" id="WP_121255629.1">
    <property type="nucleotide sequence ID" value="NZ_RBIL01000002.1"/>
</dbReference>
<dbReference type="GO" id="GO:0071111">
    <property type="term" value="F:cyclic-guanylate-specific phosphodiesterase activity"/>
    <property type="evidence" value="ECO:0007669"/>
    <property type="project" value="InterPro"/>
</dbReference>
<feature type="transmembrane region" description="Helical" evidence="1">
    <location>
        <begin position="99"/>
        <end position="120"/>
    </location>
</feature>
<keyword evidence="4" id="KW-1185">Reference proteome</keyword>
<dbReference type="PANTHER" id="PTHR33121">
    <property type="entry name" value="CYCLIC DI-GMP PHOSPHODIESTERASE PDEF"/>
    <property type="match status" value="1"/>
</dbReference>
<organism evidence="3 4">
    <name type="scientific">Solirubrobacter pauli</name>
    <dbReference type="NCBI Taxonomy" id="166793"/>
    <lineage>
        <taxon>Bacteria</taxon>
        <taxon>Bacillati</taxon>
        <taxon>Actinomycetota</taxon>
        <taxon>Thermoleophilia</taxon>
        <taxon>Solirubrobacterales</taxon>
        <taxon>Solirubrobacteraceae</taxon>
        <taxon>Solirubrobacter</taxon>
    </lineage>
</organism>
<dbReference type="PANTHER" id="PTHR33121:SF79">
    <property type="entry name" value="CYCLIC DI-GMP PHOSPHODIESTERASE PDED-RELATED"/>
    <property type="match status" value="1"/>
</dbReference>
<comment type="caution">
    <text evidence="3">The sequence shown here is derived from an EMBL/GenBank/DDBJ whole genome shotgun (WGS) entry which is preliminary data.</text>
</comment>
<evidence type="ECO:0000313" key="4">
    <source>
        <dbReference type="Proteomes" id="UP000278962"/>
    </source>
</evidence>
<proteinExistence type="predicted"/>
<accession>A0A660L212</accession>